<keyword evidence="1" id="KW-1133">Transmembrane helix</keyword>
<reference evidence="2" key="2">
    <citation type="submission" date="2020-09" db="EMBL/GenBank/DDBJ databases">
        <authorList>
            <person name="Sun Q."/>
            <person name="Zhou Y."/>
        </authorList>
    </citation>
    <scope>NUCLEOTIDE SEQUENCE</scope>
    <source>
        <strain evidence="2">CGMCC 1.7086</strain>
    </source>
</reference>
<keyword evidence="1" id="KW-0472">Membrane</keyword>
<feature type="transmembrane region" description="Helical" evidence="1">
    <location>
        <begin position="93"/>
        <end position="115"/>
    </location>
</feature>
<dbReference type="EMBL" id="BMLS01000003">
    <property type="protein sequence ID" value="GGO69913.1"/>
    <property type="molecule type" value="Genomic_DNA"/>
</dbReference>
<dbReference type="Pfam" id="PF11143">
    <property type="entry name" value="DUF2919"/>
    <property type="match status" value="1"/>
</dbReference>
<feature type="transmembrane region" description="Helical" evidence="1">
    <location>
        <begin position="21"/>
        <end position="42"/>
    </location>
</feature>
<gene>
    <name evidence="2" type="ORF">GCM10010982_22180</name>
</gene>
<proteinExistence type="predicted"/>
<evidence type="ECO:0000313" key="2">
    <source>
        <dbReference type="EMBL" id="GGO69913.1"/>
    </source>
</evidence>
<organism evidence="2 3">
    <name type="scientific">Bowmanella pacifica</name>
    <dbReference type="NCBI Taxonomy" id="502051"/>
    <lineage>
        <taxon>Bacteria</taxon>
        <taxon>Pseudomonadati</taxon>
        <taxon>Pseudomonadota</taxon>
        <taxon>Gammaproteobacteria</taxon>
        <taxon>Alteromonadales</taxon>
        <taxon>Alteromonadaceae</taxon>
        <taxon>Bowmanella</taxon>
    </lineage>
</organism>
<feature type="transmembrane region" description="Helical" evidence="1">
    <location>
        <begin position="62"/>
        <end position="81"/>
    </location>
</feature>
<dbReference type="InterPro" id="IPR021318">
    <property type="entry name" value="DUF2919"/>
</dbReference>
<reference evidence="2" key="1">
    <citation type="journal article" date="2014" name="Int. J. Syst. Evol. Microbiol.">
        <title>Complete genome sequence of Corynebacterium casei LMG S-19264T (=DSM 44701T), isolated from a smear-ripened cheese.</title>
        <authorList>
            <consortium name="US DOE Joint Genome Institute (JGI-PGF)"/>
            <person name="Walter F."/>
            <person name="Albersmeier A."/>
            <person name="Kalinowski J."/>
            <person name="Ruckert C."/>
        </authorList>
    </citation>
    <scope>NUCLEOTIDE SEQUENCE</scope>
    <source>
        <strain evidence="2">CGMCC 1.7086</strain>
    </source>
</reference>
<feature type="transmembrane region" description="Helical" evidence="1">
    <location>
        <begin position="121"/>
        <end position="142"/>
    </location>
</feature>
<dbReference type="Proteomes" id="UP000606935">
    <property type="component" value="Unassembled WGS sequence"/>
</dbReference>
<dbReference type="RefSeq" id="WP_188694751.1">
    <property type="nucleotide sequence ID" value="NZ_BMLS01000003.1"/>
</dbReference>
<evidence type="ECO:0000256" key="1">
    <source>
        <dbReference type="SAM" id="Phobius"/>
    </source>
</evidence>
<protein>
    <submittedName>
        <fullName evidence="2">Membrane protein</fullName>
    </submittedName>
</protein>
<comment type="caution">
    <text evidence="2">The sequence shown here is derived from an EMBL/GenBank/DDBJ whole genome shotgun (WGS) entry which is preliminary data.</text>
</comment>
<sequence length="157" mass="18757">MQRHRAILPLKHYDNEGRIKPNWAVFASLLVLMRAFLVFIASISYRPDTGLLLSLFYPDRHYFYASLLVGLPALLVMLMVVWRHWFRERWRGIFWLVKPLVILALLADLLLHVHMANHSHWAFSWLVALTLLADMLMLMYWLRSNTLKLMLMDWRKP</sequence>
<name>A0A918DJ79_9ALTE</name>
<dbReference type="AlphaFoldDB" id="A0A918DJ79"/>
<accession>A0A918DJ79</accession>
<keyword evidence="3" id="KW-1185">Reference proteome</keyword>
<evidence type="ECO:0000313" key="3">
    <source>
        <dbReference type="Proteomes" id="UP000606935"/>
    </source>
</evidence>
<keyword evidence="1" id="KW-0812">Transmembrane</keyword>